<organism evidence="2 3">
    <name type="scientific">Rotaria magnacalcarata</name>
    <dbReference type="NCBI Taxonomy" id="392030"/>
    <lineage>
        <taxon>Eukaryota</taxon>
        <taxon>Metazoa</taxon>
        <taxon>Spiralia</taxon>
        <taxon>Gnathifera</taxon>
        <taxon>Rotifera</taxon>
        <taxon>Eurotatoria</taxon>
        <taxon>Bdelloidea</taxon>
        <taxon>Philodinida</taxon>
        <taxon>Philodinidae</taxon>
        <taxon>Rotaria</taxon>
    </lineage>
</organism>
<keyword evidence="1" id="KW-0812">Transmembrane</keyword>
<protein>
    <submittedName>
        <fullName evidence="2">Uncharacterized protein</fullName>
    </submittedName>
</protein>
<comment type="caution">
    <text evidence="2">The sequence shown here is derived from an EMBL/GenBank/DDBJ whole genome shotgun (WGS) entry which is preliminary data.</text>
</comment>
<evidence type="ECO:0000313" key="3">
    <source>
        <dbReference type="Proteomes" id="UP000676336"/>
    </source>
</evidence>
<gene>
    <name evidence="2" type="ORF">SMN809_LOCUS19145</name>
</gene>
<sequence length="152" mass="17264">MASTERRGHERSASAEFNRVDRAVQIQNATERLRSEMLNYVTNRFEEFTSEIKKAAKMPLINEIVPPNELASISKVTNEKISQTIASQQSVDVKRSSSAFPTKVFRMRSSILTELLEVSHIRSIRQIFISILVLLVLQVAMTDLFETGSYVD</sequence>
<evidence type="ECO:0000256" key="1">
    <source>
        <dbReference type="SAM" id="Phobius"/>
    </source>
</evidence>
<proteinExistence type="predicted"/>
<keyword evidence="1" id="KW-0472">Membrane</keyword>
<dbReference type="AlphaFoldDB" id="A0A8S2R2S9"/>
<accession>A0A8S2R2S9</accession>
<feature type="transmembrane region" description="Helical" evidence="1">
    <location>
        <begin position="127"/>
        <end position="145"/>
    </location>
</feature>
<keyword evidence="1" id="KW-1133">Transmembrane helix</keyword>
<dbReference type="Proteomes" id="UP000676336">
    <property type="component" value="Unassembled WGS sequence"/>
</dbReference>
<dbReference type="EMBL" id="CAJOBI010009466">
    <property type="protein sequence ID" value="CAF4138878.1"/>
    <property type="molecule type" value="Genomic_DNA"/>
</dbReference>
<evidence type="ECO:0000313" key="2">
    <source>
        <dbReference type="EMBL" id="CAF4138878.1"/>
    </source>
</evidence>
<reference evidence="2" key="1">
    <citation type="submission" date="2021-02" db="EMBL/GenBank/DDBJ databases">
        <authorList>
            <person name="Nowell W R."/>
        </authorList>
    </citation>
    <scope>NUCLEOTIDE SEQUENCE</scope>
</reference>
<name>A0A8S2R2S9_9BILA</name>